<feature type="domain" description="Exonuclease" evidence="1">
    <location>
        <begin position="73"/>
        <end position="237"/>
    </location>
</feature>
<dbReference type="GO" id="GO:0004527">
    <property type="term" value="F:exonuclease activity"/>
    <property type="evidence" value="ECO:0007669"/>
    <property type="project" value="UniProtKB-KW"/>
</dbReference>
<keyword evidence="2" id="KW-0540">Nuclease</keyword>
<dbReference type="InterPro" id="IPR013520">
    <property type="entry name" value="Ribonucl_H"/>
</dbReference>
<evidence type="ECO:0000313" key="2">
    <source>
        <dbReference type="EMBL" id="MCH9277268.1"/>
    </source>
</evidence>
<comment type="caution">
    <text evidence="2">The sequence shown here is derived from an EMBL/GenBank/DDBJ whole genome shotgun (WGS) entry which is preliminary data.</text>
</comment>
<keyword evidence="2" id="KW-0269">Exonuclease</keyword>
<sequence>MNPLTTLGVKTFSPLYSVSWSVHERCRRPSLPPIWKSSLSRLFRKALAGIMADYKGIPLVPLPEFVRAARECEMLVMDTETTGLGADAQVIEIGAILLRNGEPWLACDELLDPGCDLPAGITALTGIRESDLVGKPFSQDMCRLFCEAITPDIVVLGHNIRFDLRMLGGSHHAMLQYAAMCEDTLDLSRSLMPNAPSHSLQAVMRLLGFDEVEEHRALSDAWWTWRCWDRLTDLREPIVLSPHEIGMERVRLGEDRRRKSGGFLHGSRSAGRGCEPVNEKPSLDLPVLATYECGVNVSHLTNRHLLAAYGYDAWLWVRVERGVGEGPTAGLPTYWTWLDGHRMGDITPLQMARHCGQVPGGHALMIAHVPDRKADRERGVHGLRIQLPAPHEARDPEEY</sequence>
<dbReference type="InterPro" id="IPR036397">
    <property type="entry name" value="RNaseH_sf"/>
</dbReference>
<dbReference type="Pfam" id="PF00929">
    <property type="entry name" value="RNase_T"/>
    <property type="match status" value="1"/>
</dbReference>
<accession>A0ABS9VYT5</accession>
<gene>
    <name evidence="2" type="ORF">JS533_013525</name>
</gene>
<dbReference type="PANTHER" id="PTHR30231">
    <property type="entry name" value="DNA POLYMERASE III SUBUNIT EPSILON"/>
    <property type="match status" value="1"/>
</dbReference>
<dbReference type="EMBL" id="JAFEJT020000117">
    <property type="protein sequence ID" value="MCH9277268.1"/>
    <property type="molecule type" value="Genomic_DNA"/>
</dbReference>
<dbReference type="InterPro" id="IPR012337">
    <property type="entry name" value="RNaseH-like_sf"/>
</dbReference>
<name>A0ABS9VYT5_9BIFI</name>
<reference evidence="2 3" key="1">
    <citation type="journal article" date="2021" name="Environ. Microbiol.">
        <title>Genetic insights into the dark matter of the mammalian gut microbiota through targeted genome reconstruction.</title>
        <authorList>
            <person name="Lugli G.A."/>
            <person name="Alessandri G."/>
            <person name="Milani C."/>
            <person name="Viappiani A."/>
            <person name="Fontana F."/>
            <person name="Tarracchini C."/>
            <person name="Mancabelli L."/>
            <person name="Argentini C."/>
            <person name="Ruiz L."/>
            <person name="Margolles A."/>
            <person name="van Sinderen D."/>
            <person name="Turroni F."/>
            <person name="Ventura M."/>
        </authorList>
    </citation>
    <scope>NUCLEOTIDE SEQUENCE [LARGE SCALE GENOMIC DNA]</scope>
    <source>
        <strain evidence="2 3">MA1</strain>
    </source>
</reference>
<dbReference type="SUPFAM" id="SSF53098">
    <property type="entry name" value="Ribonuclease H-like"/>
    <property type="match status" value="1"/>
</dbReference>
<dbReference type="RefSeq" id="WP_241515336.1">
    <property type="nucleotide sequence ID" value="NZ_JAFEJT020000117.1"/>
</dbReference>
<dbReference type="SMART" id="SM00479">
    <property type="entry name" value="EXOIII"/>
    <property type="match status" value="1"/>
</dbReference>
<proteinExistence type="predicted"/>
<keyword evidence="3" id="KW-1185">Reference proteome</keyword>
<dbReference type="PANTHER" id="PTHR30231:SF41">
    <property type="entry name" value="DNA POLYMERASE III SUBUNIT EPSILON"/>
    <property type="match status" value="1"/>
</dbReference>
<keyword evidence="2" id="KW-0378">Hydrolase</keyword>
<organism evidence="2 3">
    <name type="scientific">Bifidobacterium amazonense</name>
    <dbReference type="NCBI Taxonomy" id="2809027"/>
    <lineage>
        <taxon>Bacteria</taxon>
        <taxon>Bacillati</taxon>
        <taxon>Actinomycetota</taxon>
        <taxon>Actinomycetes</taxon>
        <taxon>Bifidobacteriales</taxon>
        <taxon>Bifidobacteriaceae</taxon>
        <taxon>Bifidobacterium</taxon>
    </lineage>
</organism>
<evidence type="ECO:0000313" key="3">
    <source>
        <dbReference type="Proteomes" id="UP000710815"/>
    </source>
</evidence>
<dbReference type="CDD" id="cd06127">
    <property type="entry name" value="DEDDh"/>
    <property type="match status" value="1"/>
</dbReference>
<reference evidence="2 3" key="2">
    <citation type="journal article" date="2021" name="Syst. Appl. Microbiol.">
        <title>Phylogenetic classification of ten novel species belonging to the genus Bifidobacterium comprising B. phasiani sp. nov., B. pongonis sp. nov., B. saguinibicoloris sp. nov., B. colobi sp. nov., B. simiiventris sp. nov., B. santillanense sp. nov., B. miconis sp. nov., B. amazonense sp. nov., B. pluvialisilvae sp. nov., and B. miconisargentati sp. nov.</title>
        <authorList>
            <person name="Lugli G.A."/>
            <person name="Calvete-Torre I."/>
            <person name="Alessandri G."/>
            <person name="Milani C."/>
            <person name="Turroni F."/>
            <person name="Laiolo P."/>
            <person name="Ossiprandi M.C."/>
            <person name="Margolles A."/>
            <person name="Ruiz L."/>
            <person name="Ventura M."/>
        </authorList>
    </citation>
    <scope>NUCLEOTIDE SEQUENCE [LARGE SCALE GENOMIC DNA]</scope>
    <source>
        <strain evidence="2 3">MA1</strain>
    </source>
</reference>
<dbReference type="Proteomes" id="UP000710815">
    <property type="component" value="Unassembled WGS sequence"/>
</dbReference>
<protein>
    <submittedName>
        <fullName evidence="2">3'-5' exonuclease</fullName>
    </submittedName>
</protein>
<evidence type="ECO:0000259" key="1">
    <source>
        <dbReference type="SMART" id="SM00479"/>
    </source>
</evidence>
<dbReference type="Gene3D" id="3.30.420.10">
    <property type="entry name" value="Ribonuclease H-like superfamily/Ribonuclease H"/>
    <property type="match status" value="1"/>
</dbReference>